<dbReference type="Proteomes" id="UP000054018">
    <property type="component" value="Unassembled WGS sequence"/>
</dbReference>
<dbReference type="InterPro" id="IPR051339">
    <property type="entry name" value="DnaJ_subfamily_B"/>
</dbReference>
<feature type="compositionally biased region" description="Basic and acidic residues" evidence="2">
    <location>
        <begin position="276"/>
        <end position="291"/>
    </location>
</feature>
<dbReference type="GO" id="GO:0051082">
    <property type="term" value="F:unfolded protein binding"/>
    <property type="evidence" value="ECO:0007669"/>
    <property type="project" value="InterPro"/>
</dbReference>
<dbReference type="PROSITE" id="PS50076">
    <property type="entry name" value="DNAJ_2"/>
    <property type="match status" value="1"/>
</dbReference>
<evidence type="ECO:0000313" key="5">
    <source>
        <dbReference type="Proteomes" id="UP000054018"/>
    </source>
</evidence>
<evidence type="ECO:0000313" key="4">
    <source>
        <dbReference type="EMBL" id="KIK16886.1"/>
    </source>
</evidence>
<dbReference type="PANTHER" id="PTHR24078:SF553">
    <property type="entry name" value="DNAJ HOMOLOG SUBFAMILY B MEMBER 5"/>
    <property type="match status" value="1"/>
</dbReference>
<dbReference type="SUPFAM" id="SSF46565">
    <property type="entry name" value="Chaperone J-domain"/>
    <property type="match status" value="1"/>
</dbReference>
<keyword evidence="5" id="KW-1185">Reference proteome</keyword>
<feature type="compositionally biased region" description="Polar residues" evidence="2">
    <location>
        <begin position="144"/>
        <end position="156"/>
    </location>
</feature>
<accession>A0A0C9YJL9</accession>
<reference evidence="4 5" key="1">
    <citation type="submission" date="2014-04" db="EMBL/GenBank/DDBJ databases">
        <authorList>
            <consortium name="DOE Joint Genome Institute"/>
            <person name="Kuo A."/>
            <person name="Kohler A."/>
            <person name="Costa M.D."/>
            <person name="Nagy L.G."/>
            <person name="Floudas D."/>
            <person name="Copeland A."/>
            <person name="Barry K.W."/>
            <person name="Cichocki N."/>
            <person name="Veneault-Fourrey C."/>
            <person name="LaButti K."/>
            <person name="Lindquist E.A."/>
            <person name="Lipzen A."/>
            <person name="Lundell T."/>
            <person name="Morin E."/>
            <person name="Murat C."/>
            <person name="Sun H."/>
            <person name="Tunlid A."/>
            <person name="Henrissat B."/>
            <person name="Grigoriev I.V."/>
            <person name="Hibbett D.S."/>
            <person name="Martin F."/>
            <person name="Nordberg H.P."/>
            <person name="Cantor M.N."/>
            <person name="Hua S.X."/>
        </authorList>
    </citation>
    <scope>NUCLEOTIDE SEQUENCE [LARGE SCALE GENOMIC DNA]</scope>
    <source>
        <strain evidence="4 5">441</strain>
    </source>
</reference>
<dbReference type="Gene3D" id="2.60.260.20">
    <property type="entry name" value="Urease metallochaperone UreE, N-terminal domain"/>
    <property type="match status" value="2"/>
</dbReference>
<dbReference type="PRINTS" id="PR00625">
    <property type="entry name" value="JDOMAIN"/>
</dbReference>
<keyword evidence="1" id="KW-0143">Chaperone</keyword>
<dbReference type="GO" id="GO:0005829">
    <property type="term" value="C:cytosol"/>
    <property type="evidence" value="ECO:0007669"/>
    <property type="project" value="TreeGrafter"/>
</dbReference>
<dbReference type="InterPro" id="IPR002939">
    <property type="entry name" value="DnaJ_C"/>
</dbReference>
<evidence type="ECO:0000256" key="1">
    <source>
        <dbReference type="ARBA" id="ARBA00023186"/>
    </source>
</evidence>
<feature type="region of interest" description="Disordered" evidence="2">
    <location>
        <begin position="272"/>
        <end position="302"/>
    </location>
</feature>
<dbReference type="EMBL" id="KN833844">
    <property type="protein sequence ID" value="KIK16886.1"/>
    <property type="molecule type" value="Genomic_DNA"/>
</dbReference>
<evidence type="ECO:0000256" key="2">
    <source>
        <dbReference type="SAM" id="MobiDB-lite"/>
    </source>
</evidence>
<dbReference type="PANTHER" id="PTHR24078">
    <property type="entry name" value="DNAJ HOMOLOG SUBFAMILY C MEMBER"/>
    <property type="match status" value="1"/>
</dbReference>
<dbReference type="InterPro" id="IPR001623">
    <property type="entry name" value="DnaJ_domain"/>
</dbReference>
<feature type="compositionally biased region" description="Polar residues" evidence="2">
    <location>
        <begin position="205"/>
        <end position="216"/>
    </location>
</feature>
<reference evidence="5" key="2">
    <citation type="submission" date="2015-01" db="EMBL/GenBank/DDBJ databases">
        <title>Evolutionary Origins and Diversification of the Mycorrhizal Mutualists.</title>
        <authorList>
            <consortium name="DOE Joint Genome Institute"/>
            <consortium name="Mycorrhizal Genomics Consortium"/>
            <person name="Kohler A."/>
            <person name="Kuo A."/>
            <person name="Nagy L.G."/>
            <person name="Floudas D."/>
            <person name="Copeland A."/>
            <person name="Barry K.W."/>
            <person name="Cichocki N."/>
            <person name="Veneault-Fourrey C."/>
            <person name="LaButti K."/>
            <person name="Lindquist E.A."/>
            <person name="Lipzen A."/>
            <person name="Lundell T."/>
            <person name="Morin E."/>
            <person name="Murat C."/>
            <person name="Riley R."/>
            <person name="Ohm R."/>
            <person name="Sun H."/>
            <person name="Tunlid A."/>
            <person name="Henrissat B."/>
            <person name="Grigoriev I.V."/>
            <person name="Hibbett D.S."/>
            <person name="Martin F."/>
        </authorList>
    </citation>
    <scope>NUCLEOTIDE SEQUENCE [LARGE SCALE GENOMIC DNA]</scope>
    <source>
        <strain evidence="5">441</strain>
    </source>
</reference>
<dbReference type="Pfam" id="PF01556">
    <property type="entry name" value="DnaJ_C"/>
    <property type="match status" value="1"/>
</dbReference>
<sequence length="501" mass="55390">MPAKKPDYYAILGLTNDASDNEIRAAYKKLALQWHPDRHLSGKEHAAQIFIEVNTAYHALMDGKESTHSAPSENSSAASCSNTGSSGTASSGTAPSESTAKSTQPSSRPPSDSKKSSRTKLSRNAPPSSSTEGRRRRPAKSGSDHASSAHSTTCNDTRSRPENTAEDCSSRDRMKGRRHASKSHDHLRDSSKSGGRKGPFPSAFGFTTRSQHSGDNCASKADSNADHQSEKRSHVHADGSRTDKPVIPPSSGRLHKSSRFGLADDFIQRLSRGTKGGKDRQDFIPHVDDVPPLRSPLRAMRSPRGTSKEWMFPLPMTLKEIFYGSRQSFLIKRELLSRKIEEVEICIRVPAGTRAGTRIMCRGAGHQRQDGTFQDVVFLVEDEPGQRFSRVNDDLYLDVRVPWQDSLADRGGDIYINGLDGEEIVFPLPYPIHDNTTEGQVFVKGAGMPIRRGHKIVGRGDMIVRFELRISDISAQLTWHSDGRLCLRYRRSGRHSKECFA</sequence>
<feature type="domain" description="J" evidence="3">
    <location>
        <begin position="7"/>
        <end position="65"/>
    </location>
</feature>
<feature type="compositionally biased region" description="Basic and acidic residues" evidence="2">
    <location>
        <begin position="182"/>
        <end position="191"/>
    </location>
</feature>
<feature type="region of interest" description="Disordered" evidence="2">
    <location>
        <begin position="64"/>
        <end position="258"/>
    </location>
</feature>
<dbReference type="GO" id="GO:0006457">
    <property type="term" value="P:protein folding"/>
    <property type="evidence" value="ECO:0007669"/>
    <property type="project" value="InterPro"/>
</dbReference>
<dbReference type="CDD" id="cd06257">
    <property type="entry name" value="DnaJ"/>
    <property type="match status" value="1"/>
</dbReference>
<gene>
    <name evidence="4" type="ORF">PISMIDRAFT_248934</name>
</gene>
<dbReference type="STRING" id="765257.A0A0C9YJL9"/>
<dbReference type="GO" id="GO:0051087">
    <property type="term" value="F:protein-folding chaperone binding"/>
    <property type="evidence" value="ECO:0007669"/>
    <property type="project" value="TreeGrafter"/>
</dbReference>
<name>A0A0C9YJL9_9AGAM</name>
<dbReference type="OrthoDB" id="10250354at2759"/>
<dbReference type="Pfam" id="PF00226">
    <property type="entry name" value="DnaJ"/>
    <property type="match status" value="1"/>
</dbReference>
<dbReference type="CDD" id="cd10747">
    <property type="entry name" value="DnaJ_C"/>
    <property type="match status" value="1"/>
</dbReference>
<dbReference type="InterPro" id="IPR008971">
    <property type="entry name" value="HSP40/DnaJ_pept-bd"/>
</dbReference>
<feature type="compositionally biased region" description="Basic and acidic residues" evidence="2">
    <location>
        <begin position="223"/>
        <end position="244"/>
    </location>
</feature>
<dbReference type="SMART" id="SM00271">
    <property type="entry name" value="DnaJ"/>
    <property type="match status" value="1"/>
</dbReference>
<dbReference type="InterPro" id="IPR036869">
    <property type="entry name" value="J_dom_sf"/>
</dbReference>
<feature type="compositionally biased region" description="Basic and acidic residues" evidence="2">
    <location>
        <begin position="157"/>
        <end position="173"/>
    </location>
</feature>
<proteinExistence type="predicted"/>
<dbReference type="Gene3D" id="1.10.287.110">
    <property type="entry name" value="DnaJ domain"/>
    <property type="match status" value="1"/>
</dbReference>
<evidence type="ECO:0000259" key="3">
    <source>
        <dbReference type="PROSITE" id="PS50076"/>
    </source>
</evidence>
<dbReference type="SUPFAM" id="SSF49493">
    <property type="entry name" value="HSP40/DnaJ peptide-binding domain"/>
    <property type="match status" value="1"/>
</dbReference>
<protein>
    <recommendedName>
        <fullName evidence="3">J domain-containing protein</fullName>
    </recommendedName>
</protein>
<dbReference type="AlphaFoldDB" id="A0A0C9YJL9"/>
<feature type="compositionally biased region" description="Low complexity" evidence="2">
    <location>
        <begin position="75"/>
        <end position="110"/>
    </location>
</feature>
<organism evidence="4 5">
    <name type="scientific">Pisolithus microcarpus 441</name>
    <dbReference type="NCBI Taxonomy" id="765257"/>
    <lineage>
        <taxon>Eukaryota</taxon>
        <taxon>Fungi</taxon>
        <taxon>Dikarya</taxon>
        <taxon>Basidiomycota</taxon>
        <taxon>Agaricomycotina</taxon>
        <taxon>Agaricomycetes</taxon>
        <taxon>Agaricomycetidae</taxon>
        <taxon>Boletales</taxon>
        <taxon>Sclerodermatineae</taxon>
        <taxon>Pisolithaceae</taxon>
        <taxon>Pisolithus</taxon>
    </lineage>
</organism>
<dbReference type="HOGENOM" id="CLU_031313_0_0_1"/>